<dbReference type="Proteomes" id="UP000011864">
    <property type="component" value="Chromosome"/>
</dbReference>
<dbReference type="AlphaFoldDB" id="M4RRU6"/>
<proteinExistence type="predicted"/>
<accession>M4RRU6</accession>
<protein>
    <submittedName>
        <fullName evidence="1">Uncharacterized protein</fullName>
    </submittedName>
</protein>
<organism evidence="1 2">
    <name type="scientific">Paraglaciecola psychrophila 170</name>
    <dbReference type="NCBI Taxonomy" id="1129794"/>
    <lineage>
        <taxon>Bacteria</taxon>
        <taxon>Pseudomonadati</taxon>
        <taxon>Pseudomonadota</taxon>
        <taxon>Gammaproteobacteria</taxon>
        <taxon>Alteromonadales</taxon>
        <taxon>Alteromonadaceae</taxon>
        <taxon>Paraglaciecola</taxon>
    </lineage>
</organism>
<gene>
    <name evidence="1" type="ORF">C427_4283</name>
</gene>
<dbReference type="EMBL" id="CP003837">
    <property type="protein sequence ID" value="AGH46385.1"/>
    <property type="molecule type" value="Genomic_DNA"/>
</dbReference>
<name>M4RRU6_9ALTE</name>
<evidence type="ECO:0000313" key="1">
    <source>
        <dbReference type="EMBL" id="AGH46385.1"/>
    </source>
</evidence>
<dbReference type="HOGENOM" id="CLU_3155932_0_0_6"/>
<dbReference type="KEGG" id="gps:C427_4283"/>
<evidence type="ECO:0000313" key="2">
    <source>
        <dbReference type="Proteomes" id="UP000011864"/>
    </source>
</evidence>
<reference evidence="1 2" key="1">
    <citation type="journal article" date="2013" name="Genome Announc.">
        <title>Complete Genome Sequence of Glaciecola psychrophila Strain 170T.</title>
        <authorList>
            <person name="Yin J."/>
            <person name="Chen J."/>
            <person name="Liu G."/>
            <person name="Yu Y."/>
            <person name="Song L."/>
            <person name="Wang X."/>
            <person name="Qu X."/>
        </authorList>
    </citation>
    <scope>NUCLEOTIDE SEQUENCE [LARGE SCALE GENOMIC DNA]</scope>
    <source>
        <strain evidence="1 2">170</strain>
    </source>
</reference>
<keyword evidence="2" id="KW-1185">Reference proteome</keyword>
<sequence length="48" mass="5511">MYVTQGNQGTQCNTTPNHSLINKYQVMGIFHALVLRNKQFRPIGNLTY</sequence>